<dbReference type="GeneID" id="43592304"/>
<dbReference type="PANTHER" id="PTHR24356">
    <property type="entry name" value="SERINE/THREONINE-PROTEIN KINASE"/>
    <property type="match status" value="1"/>
</dbReference>
<reference evidence="10" key="2">
    <citation type="submission" date="2024-01" db="EMBL/GenBank/DDBJ databases">
        <title>Comparative genomics of Cryptococcus and Kwoniella reveals pathogenesis evolution and contrasting modes of karyotype evolution via chromosome fusion or intercentromeric recombination.</title>
        <authorList>
            <person name="Coelho M.A."/>
            <person name="David-Palma M."/>
            <person name="Shea T."/>
            <person name="Bowers K."/>
            <person name="McGinley-Smith S."/>
            <person name="Mohammad A.W."/>
            <person name="Gnirke A."/>
            <person name="Yurkov A.M."/>
            <person name="Nowrousian M."/>
            <person name="Sun S."/>
            <person name="Cuomo C.A."/>
            <person name="Heitman J."/>
        </authorList>
    </citation>
    <scope>NUCLEOTIDE SEQUENCE</scope>
    <source>
        <strain evidence="10">CBS 12478</strain>
    </source>
</reference>
<feature type="domain" description="Protein kinase" evidence="9">
    <location>
        <begin position="86"/>
        <end position="364"/>
    </location>
</feature>
<evidence type="ECO:0000259" key="9">
    <source>
        <dbReference type="PROSITE" id="PS50011"/>
    </source>
</evidence>
<dbReference type="GO" id="GO:0005737">
    <property type="term" value="C:cytoplasm"/>
    <property type="evidence" value="ECO:0007669"/>
    <property type="project" value="TreeGrafter"/>
</dbReference>
<dbReference type="GO" id="GO:0005524">
    <property type="term" value="F:ATP binding"/>
    <property type="evidence" value="ECO:0007669"/>
    <property type="project" value="UniProtKB-KW"/>
</dbReference>
<dbReference type="AlphaFoldDB" id="A0AAJ8LKF5"/>
<dbReference type="InterPro" id="IPR011009">
    <property type="entry name" value="Kinase-like_dom_sf"/>
</dbReference>
<evidence type="ECO:0000256" key="1">
    <source>
        <dbReference type="ARBA" id="ARBA00012513"/>
    </source>
</evidence>
<keyword evidence="3" id="KW-0808">Transferase</keyword>
<dbReference type="PROSITE" id="PS50011">
    <property type="entry name" value="PROTEIN_KINASE_DOM"/>
    <property type="match status" value="1"/>
</dbReference>
<evidence type="ECO:0000313" key="10">
    <source>
        <dbReference type="EMBL" id="WWD20298.1"/>
    </source>
</evidence>
<comment type="catalytic activity">
    <reaction evidence="8">
        <text>L-seryl-[protein] + ATP = O-phospho-L-seryl-[protein] + ADP + H(+)</text>
        <dbReference type="Rhea" id="RHEA:17989"/>
        <dbReference type="Rhea" id="RHEA-COMP:9863"/>
        <dbReference type="Rhea" id="RHEA-COMP:11604"/>
        <dbReference type="ChEBI" id="CHEBI:15378"/>
        <dbReference type="ChEBI" id="CHEBI:29999"/>
        <dbReference type="ChEBI" id="CHEBI:30616"/>
        <dbReference type="ChEBI" id="CHEBI:83421"/>
        <dbReference type="ChEBI" id="CHEBI:456216"/>
        <dbReference type="EC" id="2.7.11.1"/>
    </reaction>
</comment>
<keyword evidence="2" id="KW-0723">Serine/threonine-protein kinase</keyword>
<dbReference type="Proteomes" id="UP000322225">
    <property type="component" value="Chromosome 8"/>
</dbReference>
<evidence type="ECO:0000256" key="2">
    <source>
        <dbReference type="ARBA" id="ARBA00022527"/>
    </source>
</evidence>
<evidence type="ECO:0000256" key="4">
    <source>
        <dbReference type="ARBA" id="ARBA00022741"/>
    </source>
</evidence>
<dbReference type="InterPro" id="IPR008271">
    <property type="entry name" value="Ser/Thr_kinase_AS"/>
</dbReference>
<dbReference type="GO" id="GO:0005634">
    <property type="term" value="C:nucleus"/>
    <property type="evidence" value="ECO:0007669"/>
    <property type="project" value="TreeGrafter"/>
</dbReference>
<evidence type="ECO:0000256" key="5">
    <source>
        <dbReference type="ARBA" id="ARBA00022777"/>
    </source>
</evidence>
<gene>
    <name evidence="10" type="ORF">CI109_104774</name>
</gene>
<dbReference type="EC" id="2.7.11.1" evidence="1"/>
<organism evidence="10 11">
    <name type="scientific">Kwoniella shandongensis</name>
    <dbReference type="NCBI Taxonomy" id="1734106"/>
    <lineage>
        <taxon>Eukaryota</taxon>
        <taxon>Fungi</taxon>
        <taxon>Dikarya</taxon>
        <taxon>Basidiomycota</taxon>
        <taxon>Agaricomycotina</taxon>
        <taxon>Tremellomycetes</taxon>
        <taxon>Tremellales</taxon>
        <taxon>Cryptococcaceae</taxon>
        <taxon>Kwoniella</taxon>
    </lineage>
</organism>
<keyword evidence="4" id="KW-0547">Nucleotide-binding</keyword>
<evidence type="ECO:0000256" key="7">
    <source>
        <dbReference type="ARBA" id="ARBA00047899"/>
    </source>
</evidence>
<dbReference type="SUPFAM" id="SSF56112">
    <property type="entry name" value="Protein kinase-like (PK-like)"/>
    <property type="match status" value="1"/>
</dbReference>
<sequence length="364" mass="40114">MSSTLSYSHRHQYLSNLLQEYSVPTLKNTFNVPCSADQIEHIAPVDEVRSVALDSLLARGWSRKGKEVDRDVLQQVDSLRLSQSDFRTIGLLGEGQYGVVDAVACRFNGRVYAMKTMSKAVATRAGPQLSLAIERHIHMLGYHCKGSCPITSLVASFQTEDTVSLVTTYAACGTLWDRLCSLSTDGNTSGTMTENEIGWWATQMVPAIEWLHVRGFVHRDIKPQNFLVHMNGRLLLSDFGSAALLEIPSTGQSRPFVPRHLCALPIGTPDYVAPEVLLVAEELVVEAALDHASDVEAASHPHVVGYDKTVDWWSLGATLFEMSTGGAPFWAESIEQTYQLLIHYKGYLQVPATLTESLGHLLRG</sequence>
<evidence type="ECO:0000313" key="11">
    <source>
        <dbReference type="Proteomes" id="UP000322225"/>
    </source>
</evidence>
<comment type="catalytic activity">
    <reaction evidence="7">
        <text>L-threonyl-[protein] + ATP = O-phospho-L-threonyl-[protein] + ADP + H(+)</text>
        <dbReference type="Rhea" id="RHEA:46608"/>
        <dbReference type="Rhea" id="RHEA-COMP:11060"/>
        <dbReference type="Rhea" id="RHEA-COMP:11605"/>
        <dbReference type="ChEBI" id="CHEBI:15378"/>
        <dbReference type="ChEBI" id="CHEBI:30013"/>
        <dbReference type="ChEBI" id="CHEBI:30616"/>
        <dbReference type="ChEBI" id="CHEBI:61977"/>
        <dbReference type="ChEBI" id="CHEBI:456216"/>
        <dbReference type="EC" id="2.7.11.1"/>
    </reaction>
</comment>
<name>A0AAJ8LKF5_9TREE</name>
<dbReference type="InterPro" id="IPR050236">
    <property type="entry name" value="Ser_Thr_kinase_AGC"/>
</dbReference>
<dbReference type="Gene3D" id="3.30.200.20">
    <property type="entry name" value="Phosphorylase Kinase, domain 1"/>
    <property type="match status" value="1"/>
</dbReference>
<dbReference type="PROSITE" id="PS00108">
    <property type="entry name" value="PROTEIN_KINASE_ST"/>
    <property type="match status" value="1"/>
</dbReference>
<proteinExistence type="predicted"/>
<dbReference type="Gene3D" id="1.10.510.10">
    <property type="entry name" value="Transferase(Phosphotransferase) domain 1"/>
    <property type="match status" value="1"/>
</dbReference>
<keyword evidence="6" id="KW-0067">ATP-binding</keyword>
<keyword evidence="5" id="KW-0418">Kinase</keyword>
<evidence type="ECO:0000256" key="6">
    <source>
        <dbReference type="ARBA" id="ARBA00022840"/>
    </source>
</evidence>
<accession>A0AAJ8LKF5</accession>
<dbReference type="PANTHER" id="PTHR24356:SF1">
    <property type="entry name" value="SERINE_THREONINE-PROTEIN KINASE GREATWALL"/>
    <property type="match status" value="1"/>
</dbReference>
<dbReference type="EMBL" id="CP144058">
    <property type="protein sequence ID" value="WWD20298.1"/>
    <property type="molecule type" value="Genomic_DNA"/>
</dbReference>
<dbReference type="SMART" id="SM00220">
    <property type="entry name" value="S_TKc"/>
    <property type="match status" value="1"/>
</dbReference>
<dbReference type="RefSeq" id="XP_031857618.2">
    <property type="nucleotide sequence ID" value="XM_032008132.2"/>
</dbReference>
<protein>
    <recommendedName>
        <fullName evidence="1">non-specific serine/threonine protein kinase</fullName>
        <ecNumber evidence="1">2.7.11.1</ecNumber>
    </recommendedName>
</protein>
<evidence type="ECO:0000256" key="8">
    <source>
        <dbReference type="ARBA" id="ARBA00048679"/>
    </source>
</evidence>
<dbReference type="GO" id="GO:0035556">
    <property type="term" value="P:intracellular signal transduction"/>
    <property type="evidence" value="ECO:0007669"/>
    <property type="project" value="TreeGrafter"/>
</dbReference>
<dbReference type="Pfam" id="PF00069">
    <property type="entry name" value="Pkinase"/>
    <property type="match status" value="1"/>
</dbReference>
<dbReference type="KEGG" id="ksn:43592304"/>
<keyword evidence="11" id="KW-1185">Reference proteome</keyword>
<dbReference type="GO" id="GO:0004674">
    <property type="term" value="F:protein serine/threonine kinase activity"/>
    <property type="evidence" value="ECO:0007669"/>
    <property type="project" value="UniProtKB-KW"/>
</dbReference>
<evidence type="ECO:0000256" key="3">
    <source>
        <dbReference type="ARBA" id="ARBA00022679"/>
    </source>
</evidence>
<dbReference type="InterPro" id="IPR000719">
    <property type="entry name" value="Prot_kinase_dom"/>
</dbReference>
<reference evidence="10" key="1">
    <citation type="submission" date="2017-08" db="EMBL/GenBank/DDBJ databases">
        <authorList>
            <person name="Cuomo C."/>
            <person name="Billmyre B."/>
            <person name="Heitman J."/>
        </authorList>
    </citation>
    <scope>NUCLEOTIDE SEQUENCE</scope>
    <source>
        <strain evidence="10">CBS 12478</strain>
    </source>
</reference>